<dbReference type="EMBL" id="OZ035828">
    <property type="protein sequence ID" value="CAL1609222.1"/>
    <property type="molecule type" value="Genomic_DNA"/>
</dbReference>
<organism evidence="1 2">
    <name type="scientific">Knipowitschia caucasica</name>
    <name type="common">Caucasian dwarf goby</name>
    <name type="synonym">Pomatoschistus caucasicus</name>
    <dbReference type="NCBI Taxonomy" id="637954"/>
    <lineage>
        <taxon>Eukaryota</taxon>
        <taxon>Metazoa</taxon>
        <taxon>Chordata</taxon>
        <taxon>Craniata</taxon>
        <taxon>Vertebrata</taxon>
        <taxon>Euteleostomi</taxon>
        <taxon>Actinopterygii</taxon>
        <taxon>Neopterygii</taxon>
        <taxon>Teleostei</taxon>
        <taxon>Neoteleostei</taxon>
        <taxon>Acanthomorphata</taxon>
        <taxon>Gobiaria</taxon>
        <taxon>Gobiiformes</taxon>
        <taxon>Gobioidei</taxon>
        <taxon>Gobiidae</taxon>
        <taxon>Gobiinae</taxon>
        <taxon>Knipowitschia</taxon>
    </lineage>
</organism>
<name>A0AAV2M797_KNICA</name>
<dbReference type="AlphaFoldDB" id="A0AAV2M797"/>
<evidence type="ECO:0000313" key="2">
    <source>
        <dbReference type="Proteomes" id="UP001497482"/>
    </source>
</evidence>
<proteinExistence type="predicted"/>
<accession>A0AAV2M797</accession>
<reference evidence="1 2" key="1">
    <citation type="submission" date="2024-04" db="EMBL/GenBank/DDBJ databases">
        <authorList>
            <person name="Waldvogel A.-M."/>
            <person name="Schoenle A."/>
        </authorList>
    </citation>
    <scope>NUCLEOTIDE SEQUENCE [LARGE SCALE GENOMIC DNA]</scope>
</reference>
<keyword evidence="2" id="KW-1185">Reference proteome</keyword>
<dbReference type="Proteomes" id="UP001497482">
    <property type="component" value="Chromosome 6"/>
</dbReference>
<sequence>MNVGVKGMGEERSGGGGGGFLCGCRGGRIGELGLGVRGGGGEMWGGGGGCRGMGVGYVIEGGFVNRGGLVVVG</sequence>
<protein>
    <submittedName>
        <fullName evidence="1">Uncharacterized protein</fullName>
    </submittedName>
</protein>
<gene>
    <name evidence="1" type="ORF">KC01_LOCUS36010</name>
</gene>
<evidence type="ECO:0000313" key="1">
    <source>
        <dbReference type="EMBL" id="CAL1609222.1"/>
    </source>
</evidence>
<dbReference type="PROSITE" id="PS51257">
    <property type="entry name" value="PROKAR_LIPOPROTEIN"/>
    <property type="match status" value="1"/>
</dbReference>